<dbReference type="EMBL" id="JAMQAW010000083">
    <property type="protein sequence ID" value="MCM2393735.1"/>
    <property type="molecule type" value="Genomic_DNA"/>
</dbReference>
<keyword evidence="4" id="KW-1185">Reference proteome</keyword>
<dbReference type="PANTHER" id="PTHR21240:SF19">
    <property type="entry name" value="CATALYTIC_ HYDROLASE"/>
    <property type="match status" value="1"/>
</dbReference>
<dbReference type="Proteomes" id="UP001431429">
    <property type="component" value="Unassembled WGS sequence"/>
</dbReference>
<evidence type="ECO:0000313" key="3">
    <source>
        <dbReference type="EMBL" id="MCM2393735.1"/>
    </source>
</evidence>
<protein>
    <submittedName>
        <fullName evidence="3">Amidohydrolase family protein</fullName>
    </submittedName>
</protein>
<accession>A0ABT0UZ26</accession>
<dbReference type="RefSeq" id="WP_250924025.1">
    <property type="nucleotide sequence ID" value="NZ_JAMQAW010000083.1"/>
</dbReference>
<dbReference type="PANTHER" id="PTHR21240">
    <property type="entry name" value="2-AMINO-3-CARBOXYLMUCONATE-6-SEMIALDEHYDE DECARBOXYLASE"/>
    <property type="match status" value="1"/>
</dbReference>
<comment type="caution">
    <text evidence="3">The sequence shown here is derived from an EMBL/GenBank/DDBJ whole genome shotgun (WGS) entry which is preliminary data.</text>
</comment>
<evidence type="ECO:0000256" key="1">
    <source>
        <dbReference type="ARBA" id="ARBA00023239"/>
    </source>
</evidence>
<gene>
    <name evidence="3" type="ORF">NBG84_36625</name>
</gene>
<dbReference type="InterPro" id="IPR032465">
    <property type="entry name" value="ACMSD"/>
</dbReference>
<dbReference type="InterPro" id="IPR006680">
    <property type="entry name" value="Amidohydro-rel"/>
</dbReference>
<dbReference type="Pfam" id="PF04909">
    <property type="entry name" value="Amidohydro_2"/>
    <property type="match status" value="1"/>
</dbReference>
<dbReference type="Gene3D" id="3.20.20.140">
    <property type="entry name" value="Metal-dependent hydrolases"/>
    <property type="match status" value="1"/>
</dbReference>
<reference evidence="3" key="1">
    <citation type="submission" date="2022-06" db="EMBL/GenBank/DDBJ databases">
        <title>Genome public.</title>
        <authorList>
            <person name="Sun Q."/>
        </authorList>
    </citation>
    <scope>NUCLEOTIDE SEQUENCE</scope>
    <source>
        <strain evidence="3">CWNU-1</strain>
    </source>
</reference>
<dbReference type="CDD" id="cd01292">
    <property type="entry name" value="metallo-dependent_hydrolases"/>
    <property type="match status" value="1"/>
</dbReference>
<feature type="domain" description="Amidohydrolase-related" evidence="2">
    <location>
        <begin position="6"/>
        <end position="283"/>
    </location>
</feature>
<organism evidence="3 4">
    <name type="scientific">Streptomyces albipurpureus</name>
    <dbReference type="NCBI Taxonomy" id="2897419"/>
    <lineage>
        <taxon>Bacteria</taxon>
        <taxon>Bacillati</taxon>
        <taxon>Actinomycetota</taxon>
        <taxon>Actinomycetes</taxon>
        <taxon>Kitasatosporales</taxon>
        <taxon>Streptomycetaceae</taxon>
        <taxon>Streptomyces</taxon>
    </lineage>
</organism>
<name>A0ABT0UZ26_9ACTN</name>
<dbReference type="SUPFAM" id="SSF51556">
    <property type="entry name" value="Metallo-dependent hydrolases"/>
    <property type="match status" value="1"/>
</dbReference>
<sequence>MELQGIDFHVHLRDKETVQALGARAHQQARYFGQELKTVSVDELADEYRARRMRAVLMNSSDITTSGVHPVPNDHIAEVVRRHPDVFIGFGAVDPWQGRVAQDEIKRCAEELGLAGIGELNPGRQKFYPNDRRFYPLWEEAAAQQLVVLFHSGFMASGAGTPGGMGFKLDAGRPIPYLDDIAADFPELTIVGAHPSWPWSEENLAVARHKSNFYIDLSGWAPKYFPESLVRHVNSILQDKCLFGSDWPALTPERWTAEFDQLGIKPEVRRKVMLDNARRVLRLP</sequence>
<keyword evidence="1" id="KW-0456">Lyase</keyword>
<evidence type="ECO:0000259" key="2">
    <source>
        <dbReference type="Pfam" id="PF04909"/>
    </source>
</evidence>
<proteinExistence type="predicted"/>
<evidence type="ECO:0000313" key="4">
    <source>
        <dbReference type="Proteomes" id="UP001431429"/>
    </source>
</evidence>
<dbReference type="InterPro" id="IPR032466">
    <property type="entry name" value="Metal_Hydrolase"/>
</dbReference>